<dbReference type="Pfam" id="PF03471">
    <property type="entry name" value="CorC_HlyC"/>
    <property type="match status" value="1"/>
</dbReference>
<dbReference type="FunFam" id="3.10.580.10:FF:000002">
    <property type="entry name" value="Magnesium/cobalt efflux protein CorC"/>
    <property type="match status" value="1"/>
</dbReference>
<gene>
    <name evidence="5" type="primary">corC</name>
    <name evidence="5" type="ORF">ERS852394_00701</name>
</gene>
<dbReference type="PANTHER" id="PTHR22777:SF17">
    <property type="entry name" value="UPF0053 PROTEIN SLL0260"/>
    <property type="match status" value="1"/>
</dbReference>
<evidence type="ECO:0000256" key="3">
    <source>
        <dbReference type="PROSITE-ProRule" id="PRU00703"/>
    </source>
</evidence>
<dbReference type="SUPFAM" id="SSF54631">
    <property type="entry name" value="CBS-domain pair"/>
    <property type="match status" value="1"/>
</dbReference>
<accession>A0A173YVC9</accession>
<dbReference type="InterPro" id="IPR046342">
    <property type="entry name" value="CBS_dom_sf"/>
</dbReference>
<dbReference type="SUPFAM" id="SSF56176">
    <property type="entry name" value="FAD-binding/transporter-associated domain-like"/>
    <property type="match status" value="1"/>
</dbReference>
<evidence type="ECO:0000313" key="6">
    <source>
        <dbReference type="Proteomes" id="UP000095409"/>
    </source>
</evidence>
<dbReference type="RefSeq" id="WP_055065681.1">
    <property type="nucleotide sequence ID" value="NZ_CYZD01000002.1"/>
</dbReference>
<dbReference type="SMART" id="SM01091">
    <property type="entry name" value="CorC_HlyC"/>
    <property type="match status" value="1"/>
</dbReference>
<reference evidence="5 6" key="1">
    <citation type="submission" date="2015-09" db="EMBL/GenBank/DDBJ databases">
        <authorList>
            <consortium name="Pathogen Informatics"/>
        </authorList>
    </citation>
    <scope>NUCLEOTIDE SEQUENCE [LARGE SCALE GENOMIC DNA]</scope>
    <source>
        <strain evidence="5 6">2789STDY5608837</strain>
    </source>
</reference>
<feature type="domain" description="CBS" evidence="4">
    <location>
        <begin position="79"/>
        <end position="139"/>
    </location>
</feature>
<feature type="domain" description="CBS" evidence="4">
    <location>
        <begin position="149"/>
        <end position="206"/>
    </location>
</feature>
<dbReference type="Gene3D" id="3.10.580.10">
    <property type="entry name" value="CBS-domain"/>
    <property type="match status" value="1"/>
</dbReference>
<evidence type="ECO:0000313" key="5">
    <source>
        <dbReference type="EMBL" id="CUN66925.1"/>
    </source>
</evidence>
<dbReference type="GO" id="GO:0050660">
    <property type="term" value="F:flavin adenine dinucleotide binding"/>
    <property type="evidence" value="ECO:0007669"/>
    <property type="project" value="InterPro"/>
</dbReference>
<dbReference type="CDD" id="cd04590">
    <property type="entry name" value="CBS_pair_CorC_HlyC_assoc"/>
    <property type="match status" value="1"/>
</dbReference>
<evidence type="ECO:0000256" key="1">
    <source>
        <dbReference type="ARBA" id="ARBA00022737"/>
    </source>
</evidence>
<proteinExistence type="predicted"/>
<dbReference type="InterPro" id="IPR000644">
    <property type="entry name" value="CBS_dom"/>
</dbReference>
<dbReference type="Pfam" id="PF00571">
    <property type="entry name" value="CBS"/>
    <property type="match status" value="2"/>
</dbReference>
<dbReference type="InterPro" id="IPR005170">
    <property type="entry name" value="Transptr-assoc_dom"/>
</dbReference>
<keyword evidence="2 3" id="KW-0129">CBS domain</keyword>
<dbReference type="SMART" id="SM00116">
    <property type="entry name" value="CBS"/>
    <property type="match status" value="2"/>
</dbReference>
<dbReference type="PROSITE" id="PS51371">
    <property type="entry name" value="CBS"/>
    <property type="match status" value="2"/>
</dbReference>
<dbReference type="AlphaFoldDB" id="A0A173YVC9"/>
<dbReference type="InterPro" id="IPR036318">
    <property type="entry name" value="FAD-bd_PCMH-like_sf"/>
</dbReference>
<dbReference type="InterPro" id="IPR016169">
    <property type="entry name" value="FAD-bd_PCMH_sub2"/>
</dbReference>
<evidence type="ECO:0000259" key="4">
    <source>
        <dbReference type="PROSITE" id="PS51371"/>
    </source>
</evidence>
<dbReference type="Gene3D" id="3.30.465.10">
    <property type="match status" value="1"/>
</dbReference>
<name>A0A173YVC9_9FIRM</name>
<sequence length="315" mass="36089">MDDGSRLPRRGPAKVIDWIQGLFFRVFHFFKGEQEDSVTEKEIISMVDVAHEKGVLQKDEAEMIQNIFAFEDKEVGVVMTHRSSVAAFAMDDLLKDVVNHMMEEENSRYPVCGEDMDDIRGLIHYKDALKFFTQNPWAKFKPLKELPGLIRKATFVPETRHIGQLFRTMQARQVHMAVVVDEYGQTAGIVTMEDLIEEIVGDIFDEYDESRDTFRTQVDNSIIIDGLASLDDVEQELDIEFGDVEMETLNGYLTELLGHIPSREDLDKEIVANGYRFKILSLGNRTIGRVRAEKINDKETKGESEKCQDIQNSQT</sequence>
<dbReference type="InterPro" id="IPR044751">
    <property type="entry name" value="Ion_transp-like_CBS"/>
</dbReference>
<dbReference type="PANTHER" id="PTHR22777">
    <property type="entry name" value="HEMOLYSIN-RELATED"/>
    <property type="match status" value="1"/>
</dbReference>
<keyword evidence="1" id="KW-0677">Repeat</keyword>
<organism evidence="5 6">
    <name type="scientific">Blautia obeum</name>
    <dbReference type="NCBI Taxonomy" id="40520"/>
    <lineage>
        <taxon>Bacteria</taxon>
        <taxon>Bacillati</taxon>
        <taxon>Bacillota</taxon>
        <taxon>Clostridia</taxon>
        <taxon>Lachnospirales</taxon>
        <taxon>Lachnospiraceae</taxon>
        <taxon>Blautia</taxon>
    </lineage>
</organism>
<evidence type="ECO:0000256" key="2">
    <source>
        <dbReference type="ARBA" id="ARBA00023122"/>
    </source>
</evidence>
<dbReference type="GO" id="GO:0005886">
    <property type="term" value="C:plasma membrane"/>
    <property type="evidence" value="ECO:0007669"/>
    <property type="project" value="TreeGrafter"/>
</dbReference>
<dbReference type="EMBL" id="CYZD01000002">
    <property type="protein sequence ID" value="CUN66925.1"/>
    <property type="molecule type" value="Genomic_DNA"/>
</dbReference>
<protein>
    <submittedName>
        <fullName evidence="5">Magnesium and cobalt efflux protein CorC</fullName>
    </submittedName>
</protein>
<dbReference type="Proteomes" id="UP000095409">
    <property type="component" value="Unassembled WGS sequence"/>
</dbReference>